<dbReference type="GO" id="GO:0005262">
    <property type="term" value="F:calcium channel activity"/>
    <property type="evidence" value="ECO:0007669"/>
    <property type="project" value="TreeGrafter"/>
</dbReference>
<evidence type="ECO:0000259" key="19">
    <source>
        <dbReference type="Pfam" id="PF20519"/>
    </source>
</evidence>
<evidence type="ECO:0000256" key="5">
    <source>
        <dbReference type="ARBA" id="ARBA00022475"/>
    </source>
</evidence>
<keyword evidence="13" id="KW-0966">Cell projection</keyword>
<dbReference type="InterPro" id="IPR046791">
    <property type="entry name" value="Polycystin_dom"/>
</dbReference>
<dbReference type="PANTHER" id="PTHR10877">
    <property type="entry name" value="POLYCYSTIN FAMILY MEMBER"/>
    <property type="match status" value="1"/>
</dbReference>
<dbReference type="InterPro" id="IPR003915">
    <property type="entry name" value="PKD_2"/>
</dbReference>
<keyword evidence="14" id="KW-0407">Ion channel</keyword>
<dbReference type="SUPFAM" id="SSF81324">
    <property type="entry name" value="Voltage-gated potassium channels"/>
    <property type="match status" value="2"/>
</dbReference>
<feature type="transmembrane region" description="Helical" evidence="17">
    <location>
        <begin position="685"/>
        <end position="705"/>
    </location>
</feature>
<name>A0A6A5GNT8_CAERE</name>
<dbReference type="GO" id="GO:0050982">
    <property type="term" value="P:detection of mechanical stimulus"/>
    <property type="evidence" value="ECO:0007669"/>
    <property type="project" value="TreeGrafter"/>
</dbReference>
<dbReference type="Pfam" id="PF20519">
    <property type="entry name" value="Polycystin_dom"/>
    <property type="match status" value="2"/>
</dbReference>
<feature type="domain" description="Polycystin" evidence="19">
    <location>
        <begin position="1"/>
        <end position="50"/>
    </location>
</feature>
<keyword evidence="11" id="KW-1015">Disulfide bond</keyword>
<evidence type="ECO:0000256" key="12">
    <source>
        <dbReference type="ARBA" id="ARBA00023180"/>
    </source>
</evidence>
<keyword evidence="10 17" id="KW-0472">Membrane</keyword>
<dbReference type="GO" id="GO:0005929">
    <property type="term" value="C:cilium"/>
    <property type="evidence" value="ECO:0007669"/>
    <property type="project" value="UniProtKB-SubCell"/>
</dbReference>
<evidence type="ECO:0000256" key="3">
    <source>
        <dbReference type="ARBA" id="ARBA00007200"/>
    </source>
</evidence>
<evidence type="ECO:0000256" key="4">
    <source>
        <dbReference type="ARBA" id="ARBA00022448"/>
    </source>
</evidence>
<evidence type="ECO:0000256" key="10">
    <source>
        <dbReference type="ARBA" id="ARBA00023136"/>
    </source>
</evidence>
<evidence type="ECO:0000256" key="9">
    <source>
        <dbReference type="ARBA" id="ARBA00023065"/>
    </source>
</evidence>
<evidence type="ECO:0000256" key="16">
    <source>
        <dbReference type="SAM" id="MobiDB-lite"/>
    </source>
</evidence>
<gene>
    <name evidence="20" type="ORF">GCK72_012688</name>
</gene>
<evidence type="ECO:0000313" key="20">
    <source>
        <dbReference type="EMBL" id="KAF1756235.1"/>
    </source>
</evidence>
<dbReference type="InterPro" id="IPR013122">
    <property type="entry name" value="PKD1_2_channel"/>
</dbReference>
<evidence type="ECO:0000256" key="8">
    <source>
        <dbReference type="ARBA" id="ARBA00023054"/>
    </source>
</evidence>
<keyword evidence="9" id="KW-0406">Ion transport</keyword>
<keyword evidence="4" id="KW-0813">Transport</keyword>
<feature type="transmembrane region" description="Helical" evidence="17">
    <location>
        <begin position="280"/>
        <end position="299"/>
    </location>
</feature>
<keyword evidence="6 17" id="KW-0812">Transmembrane</keyword>
<feature type="transmembrane region" description="Helical" evidence="17">
    <location>
        <begin position="216"/>
        <end position="236"/>
    </location>
</feature>
<dbReference type="Gene3D" id="1.20.5.340">
    <property type="match status" value="1"/>
</dbReference>
<dbReference type="AlphaFoldDB" id="A0A6A5GNT8"/>
<accession>A0A6A5GNT8</accession>
<feature type="domain" description="Polycystin" evidence="19">
    <location>
        <begin position="359"/>
        <end position="549"/>
    </location>
</feature>
<comment type="subcellular location">
    <subcellularLocation>
        <location evidence="2">Cell membrane</location>
        <topology evidence="2">Multi-pass membrane protein</topology>
    </subcellularLocation>
    <subcellularLocation>
        <location evidence="1">Cell projection</location>
        <location evidence="1">Cilium</location>
    </subcellularLocation>
</comment>
<feature type="transmembrane region" description="Helical" evidence="17">
    <location>
        <begin position="717"/>
        <end position="737"/>
    </location>
</feature>
<feature type="transmembrane region" description="Helical" evidence="17">
    <location>
        <begin position="176"/>
        <end position="196"/>
    </location>
</feature>
<feature type="transmembrane region" description="Helical" evidence="17">
    <location>
        <begin position="593"/>
        <end position="613"/>
    </location>
</feature>
<organism evidence="20 21">
    <name type="scientific">Caenorhabditis remanei</name>
    <name type="common">Caenorhabditis vulgaris</name>
    <dbReference type="NCBI Taxonomy" id="31234"/>
    <lineage>
        <taxon>Eukaryota</taxon>
        <taxon>Metazoa</taxon>
        <taxon>Ecdysozoa</taxon>
        <taxon>Nematoda</taxon>
        <taxon>Chromadorea</taxon>
        <taxon>Rhabditida</taxon>
        <taxon>Rhabditina</taxon>
        <taxon>Rhabditomorpha</taxon>
        <taxon>Rhabditoidea</taxon>
        <taxon>Rhabditidae</taxon>
        <taxon>Peloderinae</taxon>
        <taxon>Caenorhabditis</taxon>
    </lineage>
</organism>
<dbReference type="Gene3D" id="1.10.287.70">
    <property type="match status" value="2"/>
</dbReference>
<dbReference type="GO" id="GO:0005886">
    <property type="term" value="C:plasma membrane"/>
    <property type="evidence" value="ECO:0007669"/>
    <property type="project" value="UniProtKB-SubCell"/>
</dbReference>
<protein>
    <recommendedName>
        <fullName evidence="22">Polycystin cation channel PKD1/PKD2 domain-containing protein</fullName>
    </recommendedName>
</protein>
<keyword evidence="8" id="KW-0175">Coiled coil</keyword>
<dbReference type="Pfam" id="PF08016">
    <property type="entry name" value="PKD_channel"/>
    <property type="match status" value="2"/>
</dbReference>
<dbReference type="GeneID" id="9807165"/>
<feature type="transmembrane region" description="Helical" evidence="17">
    <location>
        <begin position="248"/>
        <end position="268"/>
    </location>
</feature>
<feature type="transmembrane region" description="Helical" evidence="17">
    <location>
        <begin position="749"/>
        <end position="768"/>
    </location>
</feature>
<feature type="domain" description="Polycystin cation channel PKD1/PKD2" evidence="18">
    <location>
        <begin position="86"/>
        <end position="306"/>
    </location>
</feature>
<evidence type="ECO:0000256" key="15">
    <source>
        <dbReference type="PIRSR" id="PIRSR603915-2"/>
    </source>
</evidence>
<sequence>MIYYENRLLGEPRIRMLRVTNDSCTVMKSFQREIKECFANYEEKYEDKTNVADGSVDALLFELPASGGVITTPKIMTYNLMTCQASSGTRMIVFEGIFCGFILFFIFEELFAIARHRLHYLTQFWNLVDVALLGFSVATIILSMKRTKTATNRVNSVIENGLTNAPFDDVTSAENAYLNIKACAIFIAWVKVFKFISVNKTMSQLSSTLTRSAKDIGGFAVMFAVFFFAFAQFGYLCFGTQIADYSNLYNSAFALLRLILGDFNFSALENCNRFFGPAFFVAYVFFVSFILLNMFLAIINDSYVEVKAELARKKDGEGILDWFMNVIAFAQNSIQSYYYTKVMSNLFVSASGANGAPAFGSCTSMDNIWDWFSQVLIPGIYWTENSNSTDNENMIYYENRLLGEPRIRMLRVTNDSCTVMKSFQREIKECFANYEEKYEDKTNVADGSVDAYIYATSKELENFDTVGTISTYGGGGFVQRLPVSGSTEAQSAIATLKANRWIDRGTRAIVVDFALYNANINLFCVVKLLFELPASGGVITTPKIMTYNLMTYQASSGTRMIVFEGIFCGFILFFIFEELFAIARHRLHYLTQFWNLVDVALLGFSVATIILSMKRTKTATNRVNSVIENGLTNAPFDDVTSAENAYLNIKACAIFIAWVKVFKFISVNKTMSQLSSTLTRSAKDIGGFAVMFAVFFFAFAQFGYLCFGTQIADYSNLYNSAFALLRLILGDFNFSALENCNRFFGPAFFVAYVFFVSFILLNMFLAIINDSYVEVKAELARKKDGEGILDWFMNKVRGLTKRGKRPDAPGEDATYEDYKIMLYRAGYAEKDINEAFTRFNVTTMTEHIPEKMAEDIADEVARVTEQKRNYMENHRDYANLNRRVDQMQESVFSIVDRIENVNATLQTIEKQRIQQQDGGNLMDLSALLTSQVRNRESARRQTITSIADKKEE</sequence>
<reference evidence="20 21" key="1">
    <citation type="submission" date="2019-12" db="EMBL/GenBank/DDBJ databases">
        <title>Chromosome-level assembly of the Caenorhabditis remanei genome.</title>
        <authorList>
            <person name="Teterina A.A."/>
            <person name="Willis J.H."/>
            <person name="Phillips P.C."/>
        </authorList>
    </citation>
    <scope>NUCLEOTIDE SEQUENCE [LARGE SCALE GENOMIC DNA]</scope>
    <source>
        <strain evidence="20 21">PX506</strain>
        <tissue evidence="20">Whole organism</tissue>
    </source>
</reference>
<evidence type="ECO:0000256" key="14">
    <source>
        <dbReference type="ARBA" id="ARBA00023303"/>
    </source>
</evidence>
<evidence type="ECO:0000256" key="2">
    <source>
        <dbReference type="ARBA" id="ARBA00004651"/>
    </source>
</evidence>
<feature type="transmembrane region" description="Helical" evidence="17">
    <location>
        <begin position="124"/>
        <end position="144"/>
    </location>
</feature>
<evidence type="ECO:0000256" key="11">
    <source>
        <dbReference type="ARBA" id="ARBA00023157"/>
    </source>
</evidence>
<keyword evidence="5" id="KW-1003">Cell membrane</keyword>
<feature type="region of interest" description="Disordered" evidence="16">
    <location>
        <begin position="933"/>
        <end position="952"/>
    </location>
</feature>
<proteinExistence type="inferred from homology"/>
<dbReference type="GO" id="GO:0005509">
    <property type="term" value="F:calcium ion binding"/>
    <property type="evidence" value="ECO:0007669"/>
    <property type="project" value="InterPro"/>
</dbReference>
<dbReference type="CTD" id="9807165"/>
<dbReference type="RefSeq" id="XP_053584092.1">
    <property type="nucleotide sequence ID" value="XM_053729320.1"/>
</dbReference>
<evidence type="ECO:0000256" key="6">
    <source>
        <dbReference type="ARBA" id="ARBA00022692"/>
    </source>
</evidence>
<dbReference type="Proteomes" id="UP000483820">
    <property type="component" value="Chromosome IV"/>
</dbReference>
<feature type="transmembrane region" description="Helical" evidence="17">
    <location>
        <begin position="645"/>
        <end position="665"/>
    </location>
</feature>
<dbReference type="FunFam" id="1.10.287.70:FF:000055">
    <property type="entry name" value="Polycystic kidney disease 2-like 1"/>
    <property type="match status" value="2"/>
</dbReference>
<dbReference type="EMBL" id="WUAV01000004">
    <property type="protein sequence ID" value="KAF1756235.1"/>
    <property type="molecule type" value="Genomic_DNA"/>
</dbReference>
<dbReference type="PRINTS" id="PR01433">
    <property type="entry name" value="POLYCYSTIN2"/>
</dbReference>
<dbReference type="PANTHER" id="PTHR10877:SF183">
    <property type="entry name" value="AT14535P-RELATED"/>
    <property type="match status" value="1"/>
</dbReference>
<keyword evidence="12" id="KW-0325">Glycoprotein</keyword>
<evidence type="ECO:0000259" key="18">
    <source>
        <dbReference type="Pfam" id="PF08016"/>
    </source>
</evidence>
<feature type="domain" description="Polycystin cation channel PKD1/PKD2" evidence="18">
    <location>
        <begin position="552"/>
        <end position="775"/>
    </location>
</feature>
<dbReference type="InterPro" id="IPR051223">
    <property type="entry name" value="Polycystin"/>
</dbReference>
<dbReference type="KEGG" id="crq:GCK72_012688"/>
<comment type="similarity">
    <text evidence="3">Belongs to the polycystin family.</text>
</comment>
<feature type="transmembrane region" description="Helical" evidence="17">
    <location>
        <begin position="560"/>
        <end position="581"/>
    </location>
</feature>
<evidence type="ECO:0000313" key="21">
    <source>
        <dbReference type="Proteomes" id="UP000483820"/>
    </source>
</evidence>
<comment type="caution">
    <text evidence="20">The sequence shown here is derived from an EMBL/GenBank/DDBJ whole genome shotgun (WGS) entry which is preliminary data.</text>
</comment>
<evidence type="ECO:0008006" key="22">
    <source>
        <dbReference type="Google" id="ProtNLM"/>
    </source>
</evidence>
<evidence type="ECO:0000256" key="1">
    <source>
        <dbReference type="ARBA" id="ARBA00004138"/>
    </source>
</evidence>
<feature type="transmembrane region" description="Helical" evidence="17">
    <location>
        <begin position="91"/>
        <end position="112"/>
    </location>
</feature>
<feature type="disulfide bond" evidence="15">
    <location>
        <begin position="417"/>
        <end position="430"/>
    </location>
</feature>
<evidence type="ECO:0000256" key="7">
    <source>
        <dbReference type="ARBA" id="ARBA00022989"/>
    </source>
</evidence>
<keyword evidence="7 17" id="KW-1133">Transmembrane helix</keyword>
<evidence type="ECO:0000256" key="17">
    <source>
        <dbReference type="SAM" id="Phobius"/>
    </source>
</evidence>
<evidence type="ECO:0000256" key="13">
    <source>
        <dbReference type="ARBA" id="ARBA00023273"/>
    </source>
</evidence>